<keyword evidence="3" id="KW-0732">Signal</keyword>
<organism evidence="5 6">
    <name type="scientific">Victivallis lenta</name>
    <dbReference type="NCBI Taxonomy" id="2606640"/>
    <lineage>
        <taxon>Bacteria</taxon>
        <taxon>Pseudomonadati</taxon>
        <taxon>Lentisphaerota</taxon>
        <taxon>Lentisphaeria</taxon>
        <taxon>Victivallales</taxon>
        <taxon>Victivallaceae</taxon>
        <taxon>Victivallis</taxon>
    </lineage>
</organism>
<sequence>MKKLMICAMLSALAFTVAAAGFDRFRTIYPFPRRAVYGEKNFPLPEGVVLYVDDAFSREKFSRFAADLSERLTVRFGAPFRISAGGGAGAPVRILSDRALTPELKRRLESGGFRLDRLPPGERRLQSYLLRTLEGGSAPEFIIVSPGEQGAAYAFAALTQLIRHENGIWTIRGADVLDWPGFEMRMGSAAQVGGRDAPRKRQEDSFVLNGLLLRYNYGKSGYPGDTACHTFARDRYLKLCSGYWNRPKGEPPLKPWNWSDPKVNQEYVRLALEYASKPGVGGYFWHDVTDAGWWYSYIDHFWSKRDGLDRKNYPDDPSPARPDAIRFKAMFEALSRQCPGVDVIWTVPVYYDEPQNDGLKDVKNFREYLKLMGTTVPVELKKRFYVMLEERSPETVDAYRHYLGGLKMCQYRYTTLWAGSTWDLNFTEAKRHDGRTEGYFYEASDLIGLMAAQYLWNPDLPTDEKWIVENIAPRAAYELYGPAWREITEYFRLNLNVKTIGKETNAGILSARLADAEKAAKLLDAALAKLPDSWLYARYLAGEQRKRIGEYRKLVEKGLEKSRQSIPLAGAKFTSSVRGIGDLKKAALSGGKAAWSSGRVSGPHRVEIELPGCYSLNRAVVKIPGDGGYAWRNAEIAAEVHGNWKTLAPVRGEHELLAEFDDVRTSRVRLVFRDGWEWAKNVRPDMILSGIYLYGSEVKPDPPGVARLDGLWYFRLDKDRRGMGERWFERTRFPSDEWFRIAVPSHFESSGLPGAANYDGQVWYALSFDTPKGWGGKAVRLRFEAVDDEAEVWLNGKRLGLHTKEGDADTTWWEEPFSFDATAALKPEGANTLVVRVDDFTLDGGIWKSVLLHIGDGPGLYSGK</sequence>
<evidence type="ECO:0000259" key="4">
    <source>
        <dbReference type="Pfam" id="PF02837"/>
    </source>
</evidence>
<dbReference type="SUPFAM" id="SSF49785">
    <property type="entry name" value="Galactose-binding domain-like"/>
    <property type="match status" value="1"/>
</dbReference>
<evidence type="ECO:0000313" key="6">
    <source>
        <dbReference type="Proteomes" id="UP000435649"/>
    </source>
</evidence>
<comment type="caution">
    <text evidence="5">The sequence shown here is derived from an EMBL/GenBank/DDBJ whole genome shotgun (WGS) entry which is preliminary data.</text>
</comment>
<dbReference type="Gene3D" id="3.30.379.10">
    <property type="entry name" value="Chitobiase/beta-hexosaminidase domain 2-like"/>
    <property type="match status" value="1"/>
</dbReference>
<name>A0A844G591_9BACT</name>
<gene>
    <name evidence="5" type="ORF">FYJ85_18400</name>
</gene>
<dbReference type="GO" id="GO:0005975">
    <property type="term" value="P:carbohydrate metabolic process"/>
    <property type="evidence" value="ECO:0007669"/>
    <property type="project" value="InterPro"/>
</dbReference>
<dbReference type="GO" id="GO:0004553">
    <property type="term" value="F:hydrolase activity, hydrolyzing O-glycosyl compounds"/>
    <property type="evidence" value="ECO:0007669"/>
    <property type="project" value="InterPro"/>
</dbReference>
<keyword evidence="6" id="KW-1185">Reference proteome</keyword>
<dbReference type="AlphaFoldDB" id="A0A844G591"/>
<dbReference type="EMBL" id="VUNS01000027">
    <property type="protein sequence ID" value="MST99010.1"/>
    <property type="molecule type" value="Genomic_DNA"/>
</dbReference>
<comment type="similarity">
    <text evidence="1">Belongs to the glycosyl hydrolase 2 family.</text>
</comment>
<dbReference type="InterPro" id="IPR051913">
    <property type="entry name" value="GH2_Domain-Containing"/>
</dbReference>
<evidence type="ECO:0000256" key="3">
    <source>
        <dbReference type="SAM" id="SignalP"/>
    </source>
</evidence>
<dbReference type="PANTHER" id="PTHR42732:SF1">
    <property type="entry name" value="BETA-MANNOSIDASE"/>
    <property type="match status" value="1"/>
</dbReference>
<feature type="domain" description="Glycosyl hydrolases family 2 sugar binding" evidence="4">
    <location>
        <begin position="707"/>
        <end position="837"/>
    </location>
</feature>
<dbReference type="InterPro" id="IPR006104">
    <property type="entry name" value="Glyco_hydro_2_N"/>
</dbReference>
<evidence type="ECO:0000313" key="5">
    <source>
        <dbReference type="EMBL" id="MST99010.1"/>
    </source>
</evidence>
<reference evidence="5 6" key="1">
    <citation type="submission" date="2019-08" db="EMBL/GenBank/DDBJ databases">
        <title>In-depth cultivation of the pig gut microbiome towards novel bacterial diversity and tailored functional studies.</title>
        <authorList>
            <person name="Wylensek D."/>
            <person name="Hitch T.C.A."/>
            <person name="Clavel T."/>
        </authorList>
    </citation>
    <scope>NUCLEOTIDE SEQUENCE [LARGE SCALE GENOMIC DNA]</scope>
    <source>
        <strain evidence="5 6">BBE-744-WT-12</strain>
    </source>
</reference>
<dbReference type="Gene3D" id="2.60.120.260">
    <property type="entry name" value="Galactose-binding domain-like"/>
    <property type="match status" value="2"/>
</dbReference>
<evidence type="ECO:0000256" key="2">
    <source>
        <dbReference type="ARBA" id="ARBA00022801"/>
    </source>
</evidence>
<feature type="signal peptide" evidence="3">
    <location>
        <begin position="1"/>
        <end position="19"/>
    </location>
</feature>
<dbReference type="SUPFAM" id="SSF55545">
    <property type="entry name" value="beta-N-acetylhexosaminidase-like domain"/>
    <property type="match status" value="1"/>
</dbReference>
<dbReference type="InterPro" id="IPR029018">
    <property type="entry name" value="Hex-like_dom2"/>
</dbReference>
<feature type="chain" id="PRO_5032572130" description="Glycosyl hydrolases family 2 sugar binding domain-containing protein" evidence="3">
    <location>
        <begin position="20"/>
        <end position="864"/>
    </location>
</feature>
<evidence type="ECO:0000256" key="1">
    <source>
        <dbReference type="ARBA" id="ARBA00007401"/>
    </source>
</evidence>
<accession>A0A844G591</accession>
<keyword evidence="2" id="KW-0378">Hydrolase</keyword>
<dbReference type="PANTHER" id="PTHR42732">
    <property type="entry name" value="BETA-GALACTOSIDASE"/>
    <property type="match status" value="1"/>
</dbReference>
<dbReference type="Pfam" id="PF02837">
    <property type="entry name" value="Glyco_hydro_2_N"/>
    <property type="match status" value="1"/>
</dbReference>
<dbReference type="InterPro" id="IPR008979">
    <property type="entry name" value="Galactose-bd-like_sf"/>
</dbReference>
<dbReference type="RefSeq" id="WP_154420097.1">
    <property type="nucleotide sequence ID" value="NZ_VUNS01000027.1"/>
</dbReference>
<protein>
    <recommendedName>
        <fullName evidence="4">Glycosyl hydrolases family 2 sugar binding domain-containing protein</fullName>
    </recommendedName>
</protein>
<dbReference type="Proteomes" id="UP000435649">
    <property type="component" value="Unassembled WGS sequence"/>
</dbReference>
<proteinExistence type="inferred from homology"/>